<dbReference type="Pfam" id="PF00583">
    <property type="entry name" value="Acetyltransf_1"/>
    <property type="match status" value="1"/>
</dbReference>
<reference evidence="2 3" key="1">
    <citation type="submission" date="2018-08" db="EMBL/GenBank/DDBJ databases">
        <title>Pallidiluteibacterium maritimus gen. nov., sp. nov., isolated from coastal sediment.</title>
        <authorList>
            <person name="Zhou L.Y."/>
        </authorList>
    </citation>
    <scope>NUCLEOTIDE SEQUENCE [LARGE SCALE GENOMIC DNA]</scope>
    <source>
        <strain evidence="2 3">XSD2</strain>
    </source>
</reference>
<keyword evidence="2" id="KW-0808">Transferase</keyword>
<feature type="domain" description="N-acetyltransferase" evidence="1">
    <location>
        <begin position="7"/>
        <end position="155"/>
    </location>
</feature>
<dbReference type="InterPro" id="IPR000182">
    <property type="entry name" value="GNAT_dom"/>
</dbReference>
<dbReference type="CDD" id="cd04301">
    <property type="entry name" value="NAT_SF"/>
    <property type="match status" value="1"/>
</dbReference>
<name>A0A399T4M8_9BACT</name>
<dbReference type="InterPro" id="IPR016181">
    <property type="entry name" value="Acyl_CoA_acyltransferase"/>
</dbReference>
<dbReference type="GO" id="GO:0016747">
    <property type="term" value="F:acyltransferase activity, transferring groups other than amino-acyl groups"/>
    <property type="evidence" value="ECO:0007669"/>
    <property type="project" value="InterPro"/>
</dbReference>
<dbReference type="SUPFAM" id="SSF55729">
    <property type="entry name" value="Acyl-CoA N-acyltransferases (Nat)"/>
    <property type="match status" value="1"/>
</dbReference>
<evidence type="ECO:0000259" key="1">
    <source>
        <dbReference type="PROSITE" id="PS51186"/>
    </source>
</evidence>
<dbReference type="RefSeq" id="WP_119436746.1">
    <property type="nucleotide sequence ID" value="NZ_QWGR01000002.1"/>
</dbReference>
<accession>A0A399T4M8</accession>
<keyword evidence="3" id="KW-1185">Reference proteome</keyword>
<evidence type="ECO:0000313" key="3">
    <source>
        <dbReference type="Proteomes" id="UP000265926"/>
    </source>
</evidence>
<comment type="caution">
    <text evidence="2">The sequence shown here is derived from an EMBL/GenBank/DDBJ whole genome shotgun (WGS) entry which is preliminary data.</text>
</comment>
<dbReference type="PROSITE" id="PS51186">
    <property type="entry name" value="GNAT"/>
    <property type="match status" value="1"/>
</dbReference>
<protein>
    <submittedName>
        <fullName evidence="2">GNAT family N-acetyltransferase</fullName>
    </submittedName>
</protein>
<dbReference type="OrthoDB" id="9812988at2"/>
<gene>
    <name evidence="2" type="ORF">D1614_04760</name>
</gene>
<evidence type="ECO:0000313" key="2">
    <source>
        <dbReference type="EMBL" id="RIJ50059.1"/>
    </source>
</evidence>
<proteinExistence type="predicted"/>
<dbReference type="EMBL" id="QWGR01000002">
    <property type="protein sequence ID" value="RIJ50059.1"/>
    <property type="molecule type" value="Genomic_DNA"/>
</dbReference>
<organism evidence="2 3">
    <name type="scientific">Maribellus luteus</name>
    <dbReference type="NCBI Taxonomy" id="2305463"/>
    <lineage>
        <taxon>Bacteria</taxon>
        <taxon>Pseudomonadati</taxon>
        <taxon>Bacteroidota</taxon>
        <taxon>Bacteroidia</taxon>
        <taxon>Marinilabiliales</taxon>
        <taxon>Prolixibacteraceae</taxon>
        <taxon>Maribellus</taxon>
    </lineage>
</organism>
<dbReference type="AlphaFoldDB" id="A0A399T4M8"/>
<sequence length="218" mass="24660">MKSLDNIRVEVASEEHLKFVDDINDAIDEASKKRGTGIARRTYEYLSSKMQEGKAIIAIEGEQFAGFCYIETWQEKGFVANSGLIVREEYRGIGLAKAIKKKAFELSRKKYPNSKIFGLTTGLAVMKINHELGYRPVTFSELTLDDQFWKGCQGCVNHDILERTGRSKCLCTGMLYDPAWEKPVVNGSPIKKRSLLDLIPRIKPGLANKKNKLLNRNK</sequence>
<dbReference type="Gene3D" id="3.40.630.30">
    <property type="match status" value="1"/>
</dbReference>
<dbReference type="Proteomes" id="UP000265926">
    <property type="component" value="Unassembled WGS sequence"/>
</dbReference>